<dbReference type="Gene3D" id="3.50.50.60">
    <property type="entry name" value="FAD/NAD(P)-binding domain"/>
    <property type="match status" value="1"/>
</dbReference>
<dbReference type="InterPro" id="IPR036188">
    <property type="entry name" value="FAD/NAD-bd_sf"/>
</dbReference>
<gene>
    <name evidence="1" type="ORF">ABXZ36_03515</name>
</gene>
<comment type="caution">
    <text evidence="1">The sequence shown here is derived from an EMBL/GenBank/DDBJ whole genome shotgun (WGS) entry which is preliminary data.</text>
</comment>
<sequence>MQSKSFSGKHYSQRSTGIDLKYSMDAFDYIIIGAGAGGLMLAEALGKDSFFKHKSILLLDKDSKSNNDRTWCFWEDGKGDFDSILHKTWNNIYFGGSIFDSRMNISPYSYKMIKGIDFYSSYKNKIATYPNITFKTDRVLNIEDLEQEVVVKTENTSYTAKKVFNSILDYKVLKTQTKYPLLQQHFIGWFVKTEKPVFDMDQATFMDFSIPQKGNTRFMYVLPFSETEALVEYTLFSENLLPEAEYEEAIASYLQEQLQCSAYTILEKEKGNIPMTCFDFNIFNSKNLLHIGMAGGWAKPSSGYTFRYAWKKTKLLVSFLKEDKPLHNFSKKDRFWFYDLLLLDILHKDNSKGELIFGHLFKNRSPQLIFKFLDEETNIWEELKIITACPILDFTKALLRRLF</sequence>
<dbReference type="SUPFAM" id="SSF51905">
    <property type="entry name" value="FAD/NAD(P)-binding domain"/>
    <property type="match status" value="1"/>
</dbReference>
<proteinExistence type="predicted"/>
<name>A0ABV2STV8_9FLAO</name>
<dbReference type="Pfam" id="PF05834">
    <property type="entry name" value="Lycopene_cycl"/>
    <property type="match status" value="1"/>
</dbReference>
<evidence type="ECO:0000313" key="1">
    <source>
        <dbReference type="EMBL" id="MET6989714.1"/>
    </source>
</evidence>
<organism evidence="1 2">
    <name type="scientific">Sediminicola arcticus</name>
    <dbReference type="NCBI Taxonomy" id="1574308"/>
    <lineage>
        <taxon>Bacteria</taxon>
        <taxon>Pseudomonadati</taxon>
        <taxon>Bacteroidota</taxon>
        <taxon>Flavobacteriia</taxon>
        <taxon>Flavobacteriales</taxon>
        <taxon>Flavobacteriaceae</taxon>
        <taxon>Sediminicola</taxon>
    </lineage>
</organism>
<protein>
    <submittedName>
        <fullName evidence="1">Lycopene cyclase family protein</fullName>
    </submittedName>
</protein>
<evidence type="ECO:0000313" key="2">
    <source>
        <dbReference type="Proteomes" id="UP001549799"/>
    </source>
</evidence>
<dbReference type="Proteomes" id="UP001549799">
    <property type="component" value="Unassembled WGS sequence"/>
</dbReference>
<dbReference type="RefSeq" id="WP_354614088.1">
    <property type="nucleotide sequence ID" value="NZ_JBEXAE010000001.1"/>
</dbReference>
<keyword evidence="2" id="KW-1185">Reference proteome</keyword>
<dbReference type="EMBL" id="JBEXAE010000001">
    <property type="protein sequence ID" value="MET6989714.1"/>
    <property type="molecule type" value="Genomic_DNA"/>
</dbReference>
<reference evidence="1 2" key="1">
    <citation type="submission" date="2024-07" db="EMBL/GenBank/DDBJ databases">
        <title>The genome sequence of type strain Sediminicola arcticus GDMCC 1.2805.</title>
        <authorList>
            <person name="Liu Y."/>
        </authorList>
    </citation>
    <scope>NUCLEOTIDE SEQUENCE [LARGE SCALE GENOMIC DNA]</scope>
    <source>
        <strain evidence="1 2">GDMCC 1.2805</strain>
    </source>
</reference>
<accession>A0ABV2STV8</accession>